<dbReference type="InParanoid" id="A0A6J2RNT7"/>
<name>A0A6J2RNT7_COTGO</name>
<dbReference type="KEGG" id="cgob:115024465"/>
<evidence type="ECO:0000313" key="3">
    <source>
        <dbReference type="Proteomes" id="UP000504630"/>
    </source>
</evidence>
<dbReference type="Proteomes" id="UP000504630">
    <property type="component" value="Chromosome 19"/>
</dbReference>
<organism evidence="3 4">
    <name type="scientific">Cottoperca gobio</name>
    <name type="common">Frogmouth</name>
    <name type="synonym">Aphritis gobio</name>
    <dbReference type="NCBI Taxonomy" id="56716"/>
    <lineage>
        <taxon>Eukaryota</taxon>
        <taxon>Metazoa</taxon>
        <taxon>Chordata</taxon>
        <taxon>Craniata</taxon>
        <taxon>Vertebrata</taxon>
        <taxon>Euteleostomi</taxon>
        <taxon>Actinopterygii</taxon>
        <taxon>Neopterygii</taxon>
        <taxon>Teleostei</taxon>
        <taxon>Neoteleostei</taxon>
        <taxon>Acanthomorphata</taxon>
        <taxon>Eupercaria</taxon>
        <taxon>Perciformes</taxon>
        <taxon>Notothenioidei</taxon>
        <taxon>Bovichtidae</taxon>
        <taxon>Cottoperca</taxon>
    </lineage>
</organism>
<dbReference type="Pfam" id="PF08378">
    <property type="entry name" value="NERD"/>
    <property type="match status" value="1"/>
</dbReference>
<evidence type="ECO:0000259" key="2">
    <source>
        <dbReference type="Pfam" id="PF08378"/>
    </source>
</evidence>
<dbReference type="PANTHER" id="PTHR35287:SF1">
    <property type="entry name" value="SI:ZFOS-911D5.4"/>
    <property type="match status" value="1"/>
</dbReference>
<dbReference type="InterPro" id="IPR011528">
    <property type="entry name" value="NERD"/>
</dbReference>
<protein>
    <submittedName>
        <fullName evidence="4">Uncharacterized protein LOC115024465 isoform X1</fullName>
    </submittedName>
</protein>
<accession>A0A6J2RNT7</accession>
<dbReference type="PANTHER" id="PTHR35287">
    <property type="entry name" value="SI:ZFOS-911D5.4"/>
    <property type="match status" value="1"/>
</dbReference>
<feature type="transmembrane region" description="Helical" evidence="1">
    <location>
        <begin position="12"/>
        <end position="31"/>
    </location>
</feature>
<evidence type="ECO:0000256" key="1">
    <source>
        <dbReference type="SAM" id="Phobius"/>
    </source>
</evidence>
<reference evidence="4" key="1">
    <citation type="submission" date="2025-08" db="UniProtKB">
        <authorList>
            <consortium name="RefSeq"/>
        </authorList>
    </citation>
    <scope>IDENTIFICATION</scope>
</reference>
<dbReference type="AlphaFoldDB" id="A0A6J2RNT7"/>
<sequence length="364" mass="41601">MFGFPQLQTQLCCLLVKLLLQFSFPLIFFFFQIKSRMPHLGSLFTHFNLTSKSSESVQGQSPHQTPKLPDFIQHARKLTGIRKEDVYCNLRIPDQFQNAKDDINIVILTGQGIFCIDVKPCRGTVSAHNQNWHVRVKDEDQNCTNICIEQIEDPLKAIMTKTANFCGHLKRSGVSVRQSLFFPRVVFLSPDCELDEELRKRRELVSHSQIDDFLRSFREGYMAWISDALTPSWLSGHLSYKQMESVREVLRRVGTWDLVRLHCGEQLKGDFQACQYIALNRQETDTLEFSRVKTLSADSLWSLLGHAPQVTVKMYKRGSQGWLGKSLNATTTIPSNTYVIFRISGEEADAKISANSIHSITLSH</sequence>
<keyword evidence="1" id="KW-1133">Transmembrane helix</keyword>
<dbReference type="GeneID" id="115024465"/>
<dbReference type="RefSeq" id="XP_029311891.1">
    <property type="nucleotide sequence ID" value="XM_029456031.1"/>
</dbReference>
<gene>
    <name evidence="4" type="primary">LOC115024465</name>
</gene>
<keyword evidence="1" id="KW-0472">Membrane</keyword>
<dbReference type="OrthoDB" id="1874403at2759"/>
<proteinExistence type="predicted"/>
<keyword evidence="3" id="KW-1185">Reference proteome</keyword>
<keyword evidence="1" id="KW-0812">Transmembrane</keyword>
<feature type="domain" description="NERD" evidence="2">
    <location>
        <begin position="83"/>
        <end position="174"/>
    </location>
</feature>
<evidence type="ECO:0000313" key="4">
    <source>
        <dbReference type="RefSeq" id="XP_029311891.1"/>
    </source>
</evidence>